<dbReference type="SUPFAM" id="SSF52833">
    <property type="entry name" value="Thioredoxin-like"/>
    <property type="match status" value="1"/>
</dbReference>
<proteinExistence type="predicted"/>
<evidence type="ECO:0000313" key="2">
    <source>
        <dbReference type="EMBL" id="KKU04227.1"/>
    </source>
</evidence>
<reference evidence="2 3" key="1">
    <citation type="journal article" date="2015" name="Nature">
        <title>rRNA introns, odd ribosomes, and small enigmatic genomes across a large radiation of phyla.</title>
        <authorList>
            <person name="Brown C.T."/>
            <person name="Hug L.A."/>
            <person name="Thomas B.C."/>
            <person name="Sharon I."/>
            <person name="Castelle C.J."/>
            <person name="Singh A."/>
            <person name="Wilkins M.J."/>
            <person name="Williams K.H."/>
            <person name="Banfield J.F."/>
        </authorList>
    </citation>
    <scope>NUCLEOTIDE SEQUENCE [LARGE SCALE GENOMIC DNA]</scope>
</reference>
<dbReference type="InterPro" id="IPR051548">
    <property type="entry name" value="Grx-like_ET"/>
</dbReference>
<evidence type="ECO:0000259" key="1">
    <source>
        <dbReference type="Pfam" id="PF00462"/>
    </source>
</evidence>
<dbReference type="Gene3D" id="3.40.30.10">
    <property type="entry name" value="Glutaredoxin"/>
    <property type="match status" value="1"/>
</dbReference>
<dbReference type="Pfam" id="PF00462">
    <property type="entry name" value="Glutaredoxin"/>
    <property type="match status" value="1"/>
</dbReference>
<dbReference type="PANTHER" id="PTHR34386">
    <property type="entry name" value="GLUTAREDOXIN"/>
    <property type="match status" value="1"/>
</dbReference>
<dbReference type="GO" id="GO:0009055">
    <property type="term" value="F:electron transfer activity"/>
    <property type="evidence" value="ECO:0007669"/>
    <property type="project" value="TreeGrafter"/>
</dbReference>
<gene>
    <name evidence="2" type="ORF">UX03_C0001G0012</name>
</gene>
<evidence type="ECO:0000313" key="3">
    <source>
        <dbReference type="Proteomes" id="UP000034086"/>
    </source>
</evidence>
<name>A0A0G1M812_9BACT</name>
<dbReference type="Proteomes" id="UP000034086">
    <property type="component" value="Unassembled WGS sequence"/>
</dbReference>
<dbReference type="AlphaFoldDB" id="A0A0G1M812"/>
<accession>A0A0G1M812</accession>
<protein>
    <submittedName>
        <fullName evidence="2">Glutaredoxin</fullName>
    </submittedName>
</protein>
<organism evidence="2 3">
    <name type="scientific">Candidatus Woesebacteria bacterium GW2011_GWE1_45_18</name>
    <dbReference type="NCBI Taxonomy" id="1618598"/>
    <lineage>
        <taxon>Bacteria</taxon>
        <taxon>Candidatus Woeseibacteriota</taxon>
    </lineage>
</organism>
<dbReference type="GO" id="GO:0045454">
    <property type="term" value="P:cell redox homeostasis"/>
    <property type="evidence" value="ECO:0007669"/>
    <property type="project" value="TreeGrafter"/>
</dbReference>
<sequence>MQVTVYSTTTCPYCKMLKDYLSSKSIAFSEKMVDTDEAAREEMMTSSGGFLGVPFTVIMKDGTKDTVVGFDKGKLDSLLGLTG</sequence>
<comment type="caution">
    <text evidence="2">The sequence shown here is derived from an EMBL/GenBank/DDBJ whole genome shotgun (WGS) entry which is preliminary data.</text>
</comment>
<dbReference type="InterPro" id="IPR002109">
    <property type="entry name" value="Glutaredoxin"/>
</dbReference>
<dbReference type="CDD" id="cd02976">
    <property type="entry name" value="NrdH"/>
    <property type="match status" value="1"/>
</dbReference>
<feature type="domain" description="Glutaredoxin" evidence="1">
    <location>
        <begin position="3"/>
        <end position="57"/>
    </location>
</feature>
<dbReference type="InterPro" id="IPR036249">
    <property type="entry name" value="Thioredoxin-like_sf"/>
</dbReference>
<dbReference type="EMBL" id="LCKQ01000001">
    <property type="protein sequence ID" value="KKU04227.1"/>
    <property type="molecule type" value="Genomic_DNA"/>
</dbReference>
<dbReference type="PANTHER" id="PTHR34386:SF1">
    <property type="entry name" value="GLUTAREDOXIN-LIKE PROTEIN NRDH"/>
    <property type="match status" value="1"/>
</dbReference>
<dbReference type="PROSITE" id="PS51354">
    <property type="entry name" value="GLUTAREDOXIN_2"/>
    <property type="match status" value="1"/>
</dbReference>